<proteinExistence type="predicted"/>
<accession>A0ABN0VSW2</accession>
<reference evidence="1 2" key="1">
    <citation type="journal article" date="2019" name="Int. J. Syst. Evol. Microbiol.">
        <title>The Global Catalogue of Microorganisms (GCM) 10K type strain sequencing project: providing services to taxonomists for standard genome sequencing and annotation.</title>
        <authorList>
            <consortium name="The Broad Institute Genomics Platform"/>
            <consortium name="The Broad Institute Genome Sequencing Center for Infectious Disease"/>
            <person name="Wu L."/>
            <person name="Ma J."/>
        </authorList>
    </citation>
    <scope>NUCLEOTIDE SEQUENCE [LARGE SCALE GENOMIC DNA]</scope>
    <source>
        <strain evidence="1 2">JCM 9731</strain>
    </source>
</reference>
<dbReference type="Proteomes" id="UP001500782">
    <property type="component" value="Unassembled WGS sequence"/>
</dbReference>
<dbReference type="EMBL" id="BAAADJ010000004">
    <property type="protein sequence ID" value="GAA0316038.1"/>
    <property type="molecule type" value="Genomic_DNA"/>
</dbReference>
<comment type="caution">
    <text evidence="1">The sequence shown here is derived from an EMBL/GenBank/DDBJ whole genome shotgun (WGS) entry which is preliminary data.</text>
</comment>
<evidence type="ECO:0000313" key="2">
    <source>
        <dbReference type="Proteomes" id="UP001500782"/>
    </source>
</evidence>
<gene>
    <name evidence="1" type="ORF">GCM10008967_03250</name>
</gene>
<sequence>MSPAYYSFKEIKLDPADSEGTTCRSPTKKRHSPYDRKHFFTWNRCRFNVFHKQGHAVSMQHIYTI</sequence>
<name>A0ABN0VSW2_9BACI</name>
<keyword evidence="2" id="KW-1185">Reference proteome</keyword>
<organism evidence="1 2">
    <name type="scientific">Bacillus carboniphilus</name>
    <dbReference type="NCBI Taxonomy" id="86663"/>
    <lineage>
        <taxon>Bacteria</taxon>
        <taxon>Bacillati</taxon>
        <taxon>Bacillota</taxon>
        <taxon>Bacilli</taxon>
        <taxon>Bacillales</taxon>
        <taxon>Bacillaceae</taxon>
        <taxon>Bacillus</taxon>
    </lineage>
</organism>
<protein>
    <submittedName>
        <fullName evidence="1">Uncharacterized protein</fullName>
    </submittedName>
</protein>
<evidence type="ECO:0000313" key="1">
    <source>
        <dbReference type="EMBL" id="GAA0316038.1"/>
    </source>
</evidence>